<dbReference type="InterPro" id="IPR000889">
    <property type="entry name" value="Glutathione_peroxidase"/>
</dbReference>
<dbReference type="Gene3D" id="3.40.30.10">
    <property type="entry name" value="Glutaredoxin"/>
    <property type="match status" value="1"/>
</dbReference>
<dbReference type="PANTHER" id="PTHR11592:SF134">
    <property type="entry name" value="PHOSPHOLIPID HYDROPEROXIDE GLUTATHIONE PEROXIDASE"/>
    <property type="match status" value="1"/>
</dbReference>
<evidence type="ECO:0000313" key="8">
    <source>
        <dbReference type="Proteomes" id="UP001153737"/>
    </source>
</evidence>
<dbReference type="Proteomes" id="UP001153737">
    <property type="component" value="Chromosome 17"/>
</dbReference>
<keyword evidence="3" id="KW-0712">Selenocysteine</keyword>
<dbReference type="AlphaFoldDB" id="A0A9P0GU53"/>
<dbReference type="InterPro" id="IPR029760">
    <property type="entry name" value="GPX_CS"/>
</dbReference>
<evidence type="ECO:0000256" key="4">
    <source>
        <dbReference type="ARBA" id="ARBA00023002"/>
    </source>
</evidence>
<dbReference type="SUPFAM" id="SSF52833">
    <property type="entry name" value="Thioredoxin-like"/>
    <property type="match status" value="1"/>
</dbReference>
<reference evidence="7" key="2">
    <citation type="submission" date="2022-10" db="EMBL/GenBank/DDBJ databases">
        <authorList>
            <consortium name="ENA_rothamsted_submissions"/>
            <consortium name="culmorum"/>
            <person name="King R."/>
        </authorList>
    </citation>
    <scope>NUCLEOTIDE SEQUENCE</scope>
</reference>
<dbReference type="CDD" id="cd00340">
    <property type="entry name" value="GSH_Peroxidase"/>
    <property type="match status" value="1"/>
</dbReference>
<evidence type="ECO:0000256" key="6">
    <source>
        <dbReference type="SAM" id="MobiDB-lite"/>
    </source>
</evidence>
<dbReference type="PROSITE" id="PS51355">
    <property type="entry name" value="GLUTATHIONE_PEROXID_3"/>
    <property type="match status" value="1"/>
</dbReference>
<gene>
    <name evidence="7" type="ORF">PHAECO_LOCUS5720</name>
</gene>
<dbReference type="InterPro" id="IPR029759">
    <property type="entry name" value="GPX_AS"/>
</dbReference>
<keyword evidence="4 5" id="KW-0560">Oxidoreductase</keyword>
<evidence type="ECO:0000256" key="1">
    <source>
        <dbReference type="ARBA" id="ARBA00006926"/>
    </source>
</evidence>
<sequence>MLPRRSLRNKISEGNATNASSNSVQIEEHTESKLSANKGNSKRKIEVENKRISKDSKKQKLADQKSQKAKNGAEGSLKDDCSQDDGELLDEKWRNAKSIYEFSARDIYGKEVSMDTFKGHVCILVNVASKCGHTKSNYEQFVELYNKYSEDKGLRILAFPCNQFGKQEPGDSNKIQEFMKKRNVEFNIFEKIEVNGKNAHPMWKFMKSKIAGPKGDKIDWNFTKFIVDKEGNVVERHKSSVKPLQMIDILQKYW</sequence>
<comment type="similarity">
    <text evidence="1 5">Belongs to the glutathione peroxidase family.</text>
</comment>
<dbReference type="GO" id="GO:0006979">
    <property type="term" value="P:response to oxidative stress"/>
    <property type="evidence" value="ECO:0007669"/>
    <property type="project" value="InterPro"/>
</dbReference>
<dbReference type="GO" id="GO:0004601">
    <property type="term" value="F:peroxidase activity"/>
    <property type="evidence" value="ECO:0007669"/>
    <property type="project" value="UniProtKB-KW"/>
</dbReference>
<dbReference type="EMBL" id="OU896723">
    <property type="protein sequence ID" value="CAH1154966.1"/>
    <property type="molecule type" value="Genomic_DNA"/>
</dbReference>
<dbReference type="PROSITE" id="PS00460">
    <property type="entry name" value="GLUTATHIONE_PEROXID_1"/>
    <property type="match status" value="1"/>
</dbReference>
<keyword evidence="8" id="KW-1185">Reference proteome</keyword>
<evidence type="ECO:0000256" key="2">
    <source>
        <dbReference type="ARBA" id="ARBA00022559"/>
    </source>
</evidence>
<keyword evidence="2 5" id="KW-0575">Peroxidase</keyword>
<evidence type="ECO:0000256" key="5">
    <source>
        <dbReference type="RuleBase" id="RU000499"/>
    </source>
</evidence>
<evidence type="ECO:0000313" key="7">
    <source>
        <dbReference type="EMBL" id="CAH1154966.1"/>
    </source>
</evidence>
<organism evidence="7 8">
    <name type="scientific">Phaedon cochleariae</name>
    <name type="common">Mustard beetle</name>
    <dbReference type="NCBI Taxonomy" id="80249"/>
    <lineage>
        <taxon>Eukaryota</taxon>
        <taxon>Metazoa</taxon>
        <taxon>Ecdysozoa</taxon>
        <taxon>Arthropoda</taxon>
        <taxon>Hexapoda</taxon>
        <taxon>Insecta</taxon>
        <taxon>Pterygota</taxon>
        <taxon>Neoptera</taxon>
        <taxon>Endopterygota</taxon>
        <taxon>Coleoptera</taxon>
        <taxon>Polyphaga</taxon>
        <taxon>Cucujiformia</taxon>
        <taxon>Chrysomeloidea</taxon>
        <taxon>Chrysomelidae</taxon>
        <taxon>Chrysomelinae</taxon>
        <taxon>Chrysomelini</taxon>
        <taxon>Phaedon</taxon>
    </lineage>
</organism>
<dbReference type="PANTHER" id="PTHR11592">
    <property type="entry name" value="GLUTATHIONE PEROXIDASE"/>
    <property type="match status" value="1"/>
</dbReference>
<dbReference type="PRINTS" id="PR01011">
    <property type="entry name" value="GLUTPROXDASE"/>
</dbReference>
<dbReference type="OrthoDB" id="446890at2759"/>
<feature type="compositionally biased region" description="Basic and acidic residues" evidence="6">
    <location>
        <begin position="43"/>
        <end position="66"/>
    </location>
</feature>
<proteinExistence type="inferred from homology"/>
<evidence type="ECO:0000256" key="3">
    <source>
        <dbReference type="ARBA" id="ARBA00022933"/>
    </source>
</evidence>
<feature type="compositionally biased region" description="Polar residues" evidence="6">
    <location>
        <begin position="12"/>
        <end position="25"/>
    </location>
</feature>
<name>A0A9P0GU53_PHACE</name>
<feature type="region of interest" description="Disordered" evidence="6">
    <location>
        <begin position="1"/>
        <end position="84"/>
    </location>
</feature>
<protein>
    <recommendedName>
        <fullName evidence="5">Glutathione peroxidase</fullName>
    </recommendedName>
</protein>
<accession>A0A9P0GU53</accession>
<dbReference type="InterPro" id="IPR036249">
    <property type="entry name" value="Thioredoxin-like_sf"/>
</dbReference>
<dbReference type="FunFam" id="3.40.30.10:FF:000025">
    <property type="entry name" value="Glutathione peroxidase"/>
    <property type="match status" value="1"/>
</dbReference>
<dbReference type="PROSITE" id="PS00763">
    <property type="entry name" value="GLUTATHIONE_PEROXID_2"/>
    <property type="match status" value="1"/>
</dbReference>
<dbReference type="Pfam" id="PF00255">
    <property type="entry name" value="GSHPx"/>
    <property type="match status" value="1"/>
</dbReference>
<reference evidence="7" key="1">
    <citation type="submission" date="2022-01" db="EMBL/GenBank/DDBJ databases">
        <authorList>
            <person name="King R."/>
        </authorList>
    </citation>
    <scope>NUCLEOTIDE SEQUENCE</scope>
</reference>